<name>A0ACC2Q0A8_9HYME</name>
<sequence>MLTLEEIMDPIEYDTYTKKQCWVVRRKDVFFSGNPDDLTIEQVFMRTMKTMGGLTHGRGTTDSVFARWIMSMIVLHDVTCAVDDFCSEGYAASEQFSDDRKALTKRDAADLEKIVEYLSSHNPFDVNDTESIVSISTALRGDERVNCHRVYEIGNSLLSGTFGEKYENIKLQRKNRVVSLAAAQSRVTTDDGDVVRIDPTLLFQRLSMIIENKEDMREHLKLELAPYPKALFDQDGMCKTQKHKFIENFTPLSEKPDCSEMKYVIDGGFLLHRVMWSQDELIDDVLKKYVKYVTDHFSQGCTIIFDGYPDVPQARHIKSLERARRLNQNQARECKLRRGIKISLPKERFFSNEKNKNGLIVLLMQELTGAGHTCKQADEDADVLIVEYAINHAREIGTPTMIVGEDIDLLVILTQLSNEKEELYFFKPGKGKIPHYYFSCKSFQPNDLSHLVAFFHAFCGCDTVSAIFGKGKNTIVKLFRNKIDLIPLAESFNKSDTPVHELIENGIKIMARLYDIDGNSDDLDEMRYQLFRIKTTKLSFKLESLPPTKKAAAQHILRAYLQVQIWLGNTTITATKFGWYESITSTQARCLKPVYVADNILIPPKLMEQISCGCKKSCTTKRCTCFKLGVQCTDLCKSCHGITCNNIRDFAVEVPSDNPNVDAEADTISNTLQSGEEFCPTGITQVQPSTSFEFYWPDDESTLNDD</sequence>
<accession>A0ACC2Q0A8</accession>
<proteinExistence type="predicted"/>
<evidence type="ECO:0000313" key="2">
    <source>
        <dbReference type="Proteomes" id="UP001239111"/>
    </source>
</evidence>
<dbReference type="EMBL" id="CM056741">
    <property type="protein sequence ID" value="KAJ8688309.1"/>
    <property type="molecule type" value="Genomic_DNA"/>
</dbReference>
<comment type="caution">
    <text evidence="1">The sequence shown here is derived from an EMBL/GenBank/DDBJ whole genome shotgun (WGS) entry which is preliminary data.</text>
</comment>
<keyword evidence="2" id="KW-1185">Reference proteome</keyword>
<gene>
    <name evidence="1" type="ORF">QAD02_024104</name>
</gene>
<reference evidence="1" key="1">
    <citation type="submission" date="2023-04" db="EMBL/GenBank/DDBJ databases">
        <title>A chromosome-level genome assembly of the parasitoid wasp Eretmocerus hayati.</title>
        <authorList>
            <person name="Zhong Y."/>
            <person name="Liu S."/>
            <person name="Liu Y."/>
        </authorList>
    </citation>
    <scope>NUCLEOTIDE SEQUENCE</scope>
    <source>
        <strain evidence="1">ZJU_SS_LIU_2023</strain>
    </source>
</reference>
<organism evidence="1 2">
    <name type="scientific">Eretmocerus hayati</name>
    <dbReference type="NCBI Taxonomy" id="131215"/>
    <lineage>
        <taxon>Eukaryota</taxon>
        <taxon>Metazoa</taxon>
        <taxon>Ecdysozoa</taxon>
        <taxon>Arthropoda</taxon>
        <taxon>Hexapoda</taxon>
        <taxon>Insecta</taxon>
        <taxon>Pterygota</taxon>
        <taxon>Neoptera</taxon>
        <taxon>Endopterygota</taxon>
        <taxon>Hymenoptera</taxon>
        <taxon>Apocrita</taxon>
        <taxon>Proctotrupomorpha</taxon>
        <taxon>Chalcidoidea</taxon>
        <taxon>Aphelinidae</taxon>
        <taxon>Aphelininae</taxon>
        <taxon>Eretmocerus</taxon>
    </lineage>
</organism>
<protein>
    <submittedName>
        <fullName evidence="1">Uncharacterized protein</fullName>
    </submittedName>
</protein>
<dbReference type="Proteomes" id="UP001239111">
    <property type="component" value="Chromosome 1"/>
</dbReference>
<evidence type="ECO:0000313" key="1">
    <source>
        <dbReference type="EMBL" id="KAJ8688309.1"/>
    </source>
</evidence>